<reference evidence="3" key="1">
    <citation type="submission" date="2017-02" db="EMBL/GenBank/DDBJ databases">
        <authorList>
            <person name="Varghese N."/>
            <person name="Submissions S."/>
        </authorList>
    </citation>
    <scope>NUCLEOTIDE SEQUENCE [LARGE SCALE GENOMIC DNA]</scope>
    <source>
        <strain evidence="3">DSM 24967</strain>
    </source>
</reference>
<dbReference type="InterPro" id="IPR029045">
    <property type="entry name" value="ClpP/crotonase-like_dom_sf"/>
</dbReference>
<dbReference type="PANTHER" id="PTHR32060:SF30">
    <property type="entry name" value="CARBOXY-TERMINAL PROCESSING PROTEASE CTPA"/>
    <property type="match status" value="1"/>
</dbReference>
<dbReference type="InterPro" id="IPR005151">
    <property type="entry name" value="Tail-specific_protease"/>
</dbReference>
<sequence>MKTQLYILCLLVFFISMGCHQMKKTDSERKSDVNVAGNEQFEIPEIIIPLSTDLNLKEDTFLINNLELLGKIWGFLKYHHPEIASGKYDWDNELFQFMPEYLKVKEIGQRDETLLNWIEKYGEISPCATCRETSAQAYLKPDFLWVEKGQMSIDLKKKIMEIYRNRYQGPGSHYIRMVRQIGNPELLNEKSYPSTLLNTSCRLLALFRYWNIVQYFFPYKYLTEKNWDEVLKIYIPSFILLKTELDYQLSVLQLTSEINDTHAAHLQGAMKVDSLRGGMQAPFRVQFIENKLVVTYYYDPELKGSAGLEVGDFITHVNGKKIEYIVDSIKSYYPASNEEVRKMNLANDLVRSNSNTIHIDYNSSGIKKQKELTLYNRNSLDMRDKLDFFAGKKTSYDSILIENDSSFIGYITLKTIREHEIENIKKAFNHSKGIIIDIRNYPSTFVPFLLGTYFVSKDVPFAKFTLGEINNPGEFNFIPMENKIPKSKEPYKGILVVIVNEKTISQAEYTAMAFRAGDNTVILGSQTAGADGNVSYINLPGGLQTMFSGIGVYYPDGGETQRIGIVPDIKVKPTIKGIREGRDELLEKAIEIIKNDSKWNEIKRRQSKPMFFL</sequence>
<dbReference type="CDD" id="cd07562">
    <property type="entry name" value="Peptidase_S41_TRI"/>
    <property type="match status" value="1"/>
</dbReference>
<dbReference type="InterPro" id="IPR036034">
    <property type="entry name" value="PDZ_sf"/>
</dbReference>
<evidence type="ECO:0000313" key="3">
    <source>
        <dbReference type="Proteomes" id="UP000190852"/>
    </source>
</evidence>
<dbReference type="Pfam" id="PF03572">
    <property type="entry name" value="Peptidase_S41"/>
    <property type="match status" value="1"/>
</dbReference>
<dbReference type="GO" id="GO:0008236">
    <property type="term" value="F:serine-type peptidase activity"/>
    <property type="evidence" value="ECO:0007669"/>
    <property type="project" value="InterPro"/>
</dbReference>
<name>A0A1T5ED55_9BACT</name>
<keyword evidence="3" id="KW-1185">Reference proteome</keyword>
<dbReference type="Proteomes" id="UP000190852">
    <property type="component" value="Unassembled WGS sequence"/>
</dbReference>
<dbReference type="SUPFAM" id="SSF50156">
    <property type="entry name" value="PDZ domain-like"/>
    <property type="match status" value="1"/>
</dbReference>
<feature type="domain" description="Tail specific protease" evidence="1">
    <location>
        <begin position="367"/>
        <end position="572"/>
    </location>
</feature>
<evidence type="ECO:0000259" key="1">
    <source>
        <dbReference type="SMART" id="SM00245"/>
    </source>
</evidence>
<proteinExistence type="predicted"/>
<dbReference type="GO" id="GO:0030288">
    <property type="term" value="C:outer membrane-bounded periplasmic space"/>
    <property type="evidence" value="ECO:0007669"/>
    <property type="project" value="TreeGrafter"/>
</dbReference>
<dbReference type="GO" id="GO:0006508">
    <property type="term" value="P:proteolysis"/>
    <property type="evidence" value="ECO:0007669"/>
    <property type="project" value="InterPro"/>
</dbReference>
<dbReference type="RefSeq" id="WP_079684326.1">
    <property type="nucleotide sequence ID" value="NZ_FUYQ01000026.1"/>
</dbReference>
<dbReference type="SUPFAM" id="SSF52096">
    <property type="entry name" value="ClpP/crotonase"/>
    <property type="match status" value="1"/>
</dbReference>
<organism evidence="2 3">
    <name type="scientific">Parabacteroides chartae</name>
    <dbReference type="NCBI Taxonomy" id="1037355"/>
    <lineage>
        <taxon>Bacteria</taxon>
        <taxon>Pseudomonadati</taxon>
        <taxon>Bacteroidota</taxon>
        <taxon>Bacteroidia</taxon>
        <taxon>Bacteroidales</taxon>
        <taxon>Tannerellaceae</taxon>
        <taxon>Parabacteroides</taxon>
    </lineage>
</organism>
<dbReference type="Gene3D" id="3.90.226.10">
    <property type="entry name" value="2-enoyl-CoA Hydratase, Chain A, domain 1"/>
    <property type="match status" value="1"/>
</dbReference>
<dbReference type="GO" id="GO:0004175">
    <property type="term" value="F:endopeptidase activity"/>
    <property type="evidence" value="ECO:0007669"/>
    <property type="project" value="TreeGrafter"/>
</dbReference>
<dbReference type="GO" id="GO:0007165">
    <property type="term" value="P:signal transduction"/>
    <property type="evidence" value="ECO:0007669"/>
    <property type="project" value="TreeGrafter"/>
</dbReference>
<dbReference type="Gene3D" id="2.30.42.10">
    <property type="match status" value="1"/>
</dbReference>
<gene>
    <name evidence="2" type="ORF">SAMN05660349_02912</name>
</gene>
<protein>
    <submittedName>
        <fullName evidence="2">Peptidase family S41</fullName>
    </submittedName>
</protein>
<dbReference type="PROSITE" id="PS51257">
    <property type="entry name" value="PROKAR_LIPOPROTEIN"/>
    <property type="match status" value="1"/>
</dbReference>
<dbReference type="AlphaFoldDB" id="A0A1T5ED55"/>
<accession>A0A1T5ED55</accession>
<dbReference type="PANTHER" id="PTHR32060">
    <property type="entry name" value="TAIL-SPECIFIC PROTEASE"/>
    <property type="match status" value="1"/>
</dbReference>
<dbReference type="EMBL" id="FUYQ01000026">
    <property type="protein sequence ID" value="SKB82027.1"/>
    <property type="molecule type" value="Genomic_DNA"/>
</dbReference>
<dbReference type="SMART" id="SM00245">
    <property type="entry name" value="TSPc"/>
    <property type="match status" value="1"/>
</dbReference>
<evidence type="ECO:0000313" key="2">
    <source>
        <dbReference type="EMBL" id="SKB82027.1"/>
    </source>
</evidence>